<dbReference type="CDD" id="cd07185">
    <property type="entry name" value="OmpA_C-like"/>
    <property type="match status" value="1"/>
</dbReference>
<dbReference type="GO" id="GO:0051301">
    <property type="term" value="P:cell division"/>
    <property type="evidence" value="ECO:0007669"/>
    <property type="project" value="InterPro"/>
</dbReference>
<evidence type="ECO:0000256" key="4">
    <source>
        <dbReference type="ARBA" id="ARBA00023237"/>
    </source>
</evidence>
<dbReference type="PANTHER" id="PTHR30329">
    <property type="entry name" value="STATOR ELEMENT OF FLAGELLAR MOTOR COMPLEX"/>
    <property type="match status" value="1"/>
</dbReference>
<dbReference type="InterPro" id="IPR050330">
    <property type="entry name" value="Bact_OuterMem_StrucFunc"/>
</dbReference>
<dbReference type="EMBL" id="AABQDW010000011">
    <property type="protein sequence ID" value="EAI5408382.1"/>
    <property type="molecule type" value="Genomic_DNA"/>
</dbReference>
<dbReference type="InterPro" id="IPR006664">
    <property type="entry name" value="OMP_bac"/>
</dbReference>
<organism evidence="10 11">
    <name type="scientific">Campylobacter fetus</name>
    <dbReference type="NCBI Taxonomy" id="196"/>
    <lineage>
        <taxon>Bacteria</taxon>
        <taxon>Pseudomonadati</taxon>
        <taxon>Campylobacterota</taxon>
        <taxon>Epsilonproteobacteria</taxon>
        <taxon>Campylobacterales</taxon>
        <taxon>Campylobacteraceae</taxon>
        <taxon>Campylobacter</taxon>
    </lineage>
</organism>
<dbReference type="AlphaFoldDB" id="A0A5L8V9U4"/>
<dbReference type="GO" id="GO:0009279">
    <property type="term" value="C:cell outer membrane"/>
    <property type="evidence" value="ECO:0007669"/>
    <property type="project" value="UniProtKB-SubCell"/>
</dbReference>
<keyword evidence="1 6" id="KW-0732">Signal</keyword>
<feature type="domain" description="OmpA-like" evidence="8">
    <location>
        <begin position="56"/>
        <end position="173"/>
    </location>
</feature>
<dbReference type="Pfam" id="PF00691">
    <property type="entry name" value="OmpA"/>
    <property type="match status" value="1"/>
</dbReference>
<reference evidence="10 11" key="1">
    <citation type="submission" date="2018-06" db="EMBL/GenBank/DDBJ databases">
        <authorList>
            <consortium name="PulseNet: The National Subtyping Network for Foodborne Disease Surveillance"/>
            <person name="Tarr C.L."/>
            <person name="Trees E."/>
            <person name="Katz L.S."/>
            <person name="Carleton-Romer H.A."/>
            <person name="Stroika S."/>
            <person name="Kucerova Z."/>
            <person name="Roache K.F."/>
            <person name="Sabol A.L."/>
            <person name="Besser J."/>
            <person name="Gerner-Smidt P."/>
        </authorList>
    </citation>
    <scope>NUCLEOTIDE SEQUENCE [LARGE SCALE GENOMIC DNA]</scope>
    <source>
        <strain evidence="9 12">2016D-0221</strain>
        <strain evidence="10 11">PNUSAC001503</strain>
    </source>
</reference>
<comment type="subcellular location">
    <subcellularLocation>
        <location evidence="6">Cell outer membrane</location>
        <topology evidence="6">Lipid-anchor</topology>
    </subcellularLocation>
</comment>
<dbReference type="PROSITE" id="PS51257">
    <property type="entry name" value="PROKAR_LIPOPROTEIN"/>
    <property type="match status" value="1"/>
</dbReference>
<accession>A0A5L8V9U4</accession>
<keyword evidence="11" id="KW-1185">Reference proteome</keyword>
<sequence length="173" mass="18871">MKNLVLVSAVAAALFIAGCSSKSPEVDMNADANKMSNNNGMSNTDTMSDAERLNALMNQIQSQVKNVYFDFDKFNIRPDMQGVVGTNASLFNQNGADSLRIMVEGNCDEWGSDEYNYALGVKRAKTAKDALVAQGVSADRIEITSNGESKPVCTERTKACDAQNRRDEFKILP</sequence>
<comment type="caution">
    <text evidence="10">The sequence shown here is derived from an EMBL/GenBank/DDBJ whole genome shotgun (WGS) entry which is preliminary data.</text>
</comment>
<dbReference type="Proteomes" id="UP000557842">
    <property type="component" value="Unassembled WGS sequence"/>
</dbReference>
<keyword evidence="4 6" id="KW-0998">Cell outer membrane</keyword>
<dbReference type="PANTHER" id="PTHR30329:SF21">
    <property type="entry name" value="LIPOPROTEIN YIAD-RELATED"/>
    <property type="match status" value="1"/>
</dbReference>
<name>A0A5L8V9U4_CAMFE</name>
<dbReference type="OMA" id="STESCWS"/>
<evidence type="ECO:0000256" key="7">
    <source>
        <dbReference type="SAM" id="SignalP"/>
    </source>
</evidence>
<dbReference type="PROSITE" id="PS51123">
    <property type="entry name" value="OMPA_2"/>
    <property type="match status" value="1"/>
</dbReference>
<dbReference type="GeneID" id="61065336"/>
<gene>
    <name evidence="6" type="primary">pal</name>
    <name evidence="9" type="ORF">BVH53_06680</name>
    <name evidence="10" type="ORF">CX802_03325</name>
</gene>
<feature type="chain" id="PRO_5044621736" description="Peptidoglycan-associated lipoprotein" evidence="7">
    <location>
        <begin position="23"/>
        <end position="173"/>
    </location>
</feature>
<keyword evidence="5 6" id="KW-0449">Lipoprotein</keyword>
<dbReference type="Gene3D" id="3.30.1330.60">
    <property type="entry name" value="OmpA-like domain"/>
    <property type="match status" value="1"/>
</dbReference>
<dbReference type="SUPFAM" id="SSF103088">
    <property type="entry name" value="OmpA-like"/>
    <property type="match status" value="1"/>
</dbReference>
<dbReference type="InterPro" id="IPR036737">
    <property type="entry name" value="OmpA-like_sf"/>
</dbReference>
<evidence type="ECO:0000256" key="2">
    <source>
        <dbReference type="ARBA" id="ARBA00023136"/>
    </source>
</evidence>
<evidence type="ECO:0000313" key="10">
    <source>
        <dbReference type="EMBL" id="EAI8858880.1"/>
    </source>
</evidence>
<comment type="similarity">
    <text evidence="6">Belongs to the Pal lipoprotein family.</text>
</comment>
<evidence type="ECO:0000313" key="12">
    <source>
        <dbReference type="Proteomes" id="UP000557842"/>
    </source>
</evidence>
<dbReference type="InterPro" id="IPR006665">
    <property type="entry name" value="OmpA-like"/>
</dbReference>
<protein>
    <recommendedName>
        <fullName evidence="6">Peptidoglycan-associated lipoprotein</fullName>
        <shortName evidence="6">PAL</shortName>
    </recommendedName>
</protein>
<proteinExistence type="inferred from homology"/>
<evidence type="ECO:0000256" key="1">
    <source>
        <dbReference type="ARBA" id="ARBA00022729"/>
    </source>
</evidence>
<evidence type="ECO:0000256" key="3">
    <source>
        <dbReference type="ARBA" id="ARBA00023139"/>
    </source>
</evidence>
<feature type="signal peptide" evidence="7">
    <location>
        <begin position="1"/>
        <end position="22"/>
    </location>
</feature>
<dbReference type="Proteomes" id="UP000535509">
    <property type="component" value="Unassembled WGS sequence"/>
</dbReference>
<dbReference type="PRINTS" id="PR01021">
    <property type="entry name" value="OMPADOMAIN"/>
</dbReference>
<evidence type="ECO:0000313" key="9">
    <source>
        <dbReference type="EMBL" id="EAI5408382.1"/>
    </source>
</evidence>
<keyword evidence="2 6" id="KW-0472">Membrane</keyword>
<dbReference type="InterPro" id="IPR039001">
    <property type="entry name" value="Pal"/>
</dbReference>
<dbReference type="HAMAP" id="MF_02204">
    <property type="entry name" value="Pal"/>
    <property type="match status" value="1"/>
</dbReference>
<evidence type="ECO:0000256" key="5">
    <source>
        <dbReference type="ARBA" id="ARBA00023288"/>
    </source>
</evidence>
<dbReference type="RefSeq" id="WP_002850529.1">
    <property type="nucleotide sequence ID" value="NZ_AABUZP020000015.1"/>
</dbReference>
<dbReference type="EMBL" id="AABTCC010000007">
    <property type="protein sequence ID" value="EAI8858880.1"/>
    <property type="molecule type" value="Genomic_DNA"/>
</dbReference>
<keyword evidence="3 6" id="KW-0564">Palmitate</keyword>
<evidence type="ECO:0000313" key="11">
    <source>
        <dbReference type="Proteomes" id="UP000535509"/>
    </source>
</evidence>
<evidence type="ECO:0000256" key="6">
    <source>
        <dbReference type="HAMAP-Rule" id="MF_02204"/>
    </source>
</evidence>
<evidence type="ECO:0000259" key="8">
    <source>
        <dbReference type="PROSITE" id="PS51123"/>
    </source>
</evidence>